<dbReference type="Pfam" id="PF10435">
    <property type="entry name" value="BetaGal_dom2"/>
    <property type="match status" value="1"/>
</dbReference>
<evidence type="ECO:0000256" key="10">
    <source>
        <dbReference type="SAM" id="SignalP"/>
    </source>
</evidence>
<dbReference type="SUPFAM" id="SSF49785">
    <property type="entry name" value="Galactose-binding domain-like"/>
    <property type="match status" value="2"/>
</dbReference>
<keyword evidence="4 10" id="KW-0732">Signal</keyword>
<keyword evidence="7 8" id="KW-0326">Glycosidase</keyword>
<feature type="signal peptide" evidence="10">
    <location>
        <begin position="1"/>
        <end position="18"/>
    </location>
</feature>
<evidence type="ECO:0000313" key="13">
    <source>
        <dbReference type="Proteomes" id="UP000766486"/>
    </source>
</evidence>
<dbReference type="InterPro" id="IPR037110">
    <property type="entry name" value="Betagal_dom2_sf"/>
</dbReference>
<dbReference type="Gene3D" id="3.20.20.80">
    <property type="entry name" value="Glycosidases"/>
    <property type="match status" value="1"/>
</dbReference>
<evidence type="ECO:0000256" key="3">
    <source>
        <dbReference type="ARBA" id="ARBA00012756"/>
    </source>
</evidence>
<dbReference type="Gene3D" id="2.60.390.10">
    <property type="entry name" value="Beta-galactosidase, domain 3"/>
    <property type="match status" value="1"/>
</dbReference>
<dbReference type="InterPro" id="IPR036833">
    <property type="entry name" value="BetaGal_dom3_sf"/>
</dbReference>
<dbReference type="Pfam" id="PF13363">
    <property type="entry name" value="BetaGal_dom3"/>
    <property type="match status" value="1"/>
</dbReference>
<comment type="caution">
    <text evidence="12">The sequence shown here is derived from an EMBL/GenBank/DDBJ whole genome shotgun (WGS) entry which is preliminary data.</text>
</comment>
<accession>A0ABY6UXQ4</accession>
<dbReference type="PANTHER" id="PTHR23421">
    <property type="entry name" value="BETA-GALACTOSIDASE RELATED"/>
    <property type="match status" value="1"/>
</dbReference>
<dbReference type="SUPFAM" id="SSF117100">
    <property type="entry name" value="Beta-galactosidase LacA, domain 3"/>
    <property type="match status" value="1"/>
</dbReference>
<organism evidence="12 13">
    <name type="scientific">Bionectria ochroleuca</name>
    <name type="common">Gliocladium roseum</name>
    <dbReference type="NCBI Taxonomy" id="29856"/>
    <lineage>
        <taxon>Eukaryota</taxon>
        <taxon>Fungi</taxon>
        <taxon>Dikarya</taxon>
        <taxon>Ascomycota</taxon>
        <taxon>Pezizomycotina</taxon>
        <taxon>Sordariomycetes</taxon>
        <taxon>Hypocreomycetidae</taxon>
        <taxon>Hypocreales</taxon>
        <taxon>Bionectriaceae</taxon>
        <taxon>Clonostachys</taxon>
    </lineage>
</organism>
<dbReference type="InterPro" id="IPR017853">
    <property type="entry name" value="GH"/>
</dbReference>
<feature type="chain" id="PRO_5047469877" description="Beta-galactosidase" evidence="10">
    <location>
        <begin position="19"/>
        <end position="994"/>
    </location>
</feature>
<evidence type="ECO:0000256" key="5">
    <source>
        <dbReference type="ARBA" id="ARBA00022801"/>
    </source>
</evidence>
<dbReference type="Pfam" id="PF01301">
    <property type="entry name" value="Glyco_hydro_35"/>
    <property type="match status" value="1"/>
</dbReference>
<dbReference type="InterPro" id="IPR008979">
    <property type="entry name" value="Galactose-bd-like_sf"/>
</dbReference>
<dbReference type="InterPro" id="IPR025972">
    <property type="entry name" value="BetaGal_dom3"/>
</dbReference>
<evidence type="ECO:0000313" key="12">
    <source>
        <dbReference type="EMBL" id="VUC34740.1"/>
    </source>
</evidence>
<evidence type="ECO:0000256" key="9">
    <source>
        <dbReference type="RuleBase" id="RU003679"/>
    </source>
</evidence>
<evidence type="ECO:0000256" key="4">
    <source>
        <dbReference type="ARBA" id="ARBA00022729"/>
    </source>
</evidence>
<dbReference type="EC" id="3.2.1.23" evidence="3 8"/>
<evidence type="ECO:0000256" key="1">
    <source>
        <dbReference type="ARBA" id="ARBA00001412"/>
    </source>
</evidence>
<dbReference type="InterPro" id="IPR018954">
    <property type="entry name" value="Betagal_dom2"/>
</dbReference>
<name>A0ABY6UXQ4_BIOOC</name>
<dbReference type="SMART" id="SM01029">
    <property type="entry name" value="BetaGal_dom2"/>
    <property type="match status" value="1"/>
</dbReference>
<proteinExistence type="inferred from homology"/>
<dbReference type="Gene3D" id="2.102.20.10">
    <property type="entry name" value="Beta-galactosidase, domain 2"/>
    <property type="match status" value="1"/>
</dbReference>
<reference evidence="12 13" key="1">
    <citation type="submission" date="2019-06" db="EMBL/GenBank/DDBJ databases">
        <authorList>
            <person name="Broberg M."/>
        </authorList>
    </citation>
    <scope>NUCLEOTIDE SEQUENCE [LARGE SCALE GENOMIC DNA]</scope>
</reference>
<dbReference type="EMBL" id="CABFNS010000893">
    <property type="protein sequence ID" value="VUC34740.1"/>
    <property type="molecule type" value="Genomic_DNA"/>
</dbReference>
<dbReference type="SUPFAM" id="SSF51011">
    <property type="entry name" value="Glycosyl hydrolase domain"/>
    <property type="match status" value="1"/>
</dbReference>
<comment type="catalytic activity">
    <reaction evidence="1 8">
        <text>Hydrolysis of terminal non-reducing beta-D-galactose residues in beta-D-galactosides.</text>
        <dbReference type="EC" id="3.2.1.23"/>
    </reaction>
</comment>
<evidence type="ECO:0000256" key="6">
    <source>
        <dbReference type="ARBA" id="ARBA00023180"/>
    </source>
</evidence>
<protein>
    <recommendedName>
        <fullName evidence="3 8">Beta-galactosidase</fullName>
        <ecNumber evidence="3 8">3.2.1.23</ecNumber>
    </recommendedName>
</protein>
<dbReference type="SUPFAM" id="SSF51445">
    <property type="entry name" value="(Trans)glycosidases"/>
    <property type="match status" value="1"/>
</dbReference>
<dbReference type="PRINTS" id="PR00742">
    <property type="entry name" value="GLHYDRLASE35"/>
</dbReference>
<evidence type="ECO:0000256" key="8">
    <source>
        <dbReference type="RuleBase" id="RU000675"/>
    </source>
</evidence>
<dbReference type="InterPro" id="IPR001944">
    <property type="entry name" value="Glycoside_Hdrlase_35"/>
</dbReference>
<feature type="domain" description="Beta-galactosidase" evidence="11">
    <location>
        <begin position="370"/>
        <end position="548"/>
    </location>
</feature>
<dbReference type="Gene3D" id="2.60.120.260">
    <property type="entry name" value="Galactose-binding domain-like"/>
    <property type="match status" value="2"/>
</dbReference>
<keyword evidence="5 8" id="KW-0378">Hydrolase</keyword>
<dbReference type="InterPro" id="IPR025300">
    <property type="entry name" value="BetaGal_jelly_roll_dom"/>
</dbReference>
<evidence type="ECO:0000256" key="2">
    <source>
        <dbReference type="ARBA" id="ARBA00009809"/>
    </source>
</evidence>
<keyword evidence="13" id="KW-1185">Reference proteome</keyword>
<gene>
    <name evidence="12" type="ORF">CLO192961_LOCUS391420</name>
</gene>
<dbReference type="PROSITE" id="PS01182">
    <property type="entry name" value="GLYCOSYL_HYDROL_F35"/>
    <property type="match status" value="1"/>
</dbReference>
<evidence type="ECO:0000256" key="7">
    <source>
        <dbReference type="ARBA" id="ARBA00023295"/>
    </source>
</evidence>
<dbReference type="Proteomes" id="UP000766486">
    <property type="component" value="Unassembled WGS sequence"/>
</dbReference>
<keyword evidence="6" id="KW-0325">Glycoprotein</keyword>
<dbReference type="Pfam" id="PF13364">
    <property type="entry name" value="BetaGal_ABD2"/>
    <property type="match status" value="2"/>
</dbReference>
<sequence>MKLLSVTVQLLLASASWSQRTSLRRHTVGAVTSEEEHEYSSKRDLLQDIVTWDDKSLFIHGERLMLYAAEMHPFRMPVPSMWLDIMQKVRALGFNSLSFYVDWALLEGKPGEFSAEGVFSLEAFFDAALEAGIWLIARPGPYINAEVSGGGFPGWLNRLNGTLRFNDEAYIEATNNYANHVNKLIADAQITNGGPVILYQPENEYFYRNRRTNPDPPDPEYIARIIQQVREAGIIVPLHSNDGDEADISRVLHHGAEEVDMIGYDAYPLGFDCFQGGAFSRWGGAGPWECVAKFNQEFERVFYKDLYSLGFSIISIYMTYGGTNWGNLGMPGGPTTYDYGAAIGEDRLINREKYSELKLQAQLFKVAPGYLTSSLDSSGANYSSTSSVSIVARLNDDPEDGNFFVARQTKYWDTTSVNYTLLIPTSMGVLAVPQLGGVLSLIGRDSKVHVSDFSVGDTNLLYSTAEIFTWKEFETHKVLVLYGAQGELHEFAVEGSAQNTTVVEGVGVTIEDKNGYAVIQYHPSPERRVVKVGNLQIYLLDRNSAYNYWVTDIPGKEHGKLPRNYGTSVINPQSLIIKGPYLSRFVEIVEKTVVLSADFNATSSSLEIIGVPTLANKLVLNGREQSFNRSDLGTWVVEHVSDVPTTKPVLPDLRHIEWYKIDSLPEIVLDYDNSLWTKADLETTYNTWNFTKQTTPTSLFASDYGYHTGSLVYIGAFNSTGGETSLTITTSGGRAFASATWLDGEYLGSYSADATSRLHKDKFNMTTPLVQGTAHSIVVIIDHMGLESNWVAGNDSMKEVRGILDWSLEHANSSSSQTHIDWTLTGNLGGEDYRDKARGPLNEGGFFAERQGFHLPQPPLDRFQAESPFDGVDRPGVAFYSAKFSLDISSQHDVPLYVVFDEPDSSLKFRAVIYINGWQFGKYVNDLGPQTYFPVPEGILDYKGENWIGIVLIALDEAGAAVNIRLESALPILTGMTPVELVESPVWKERPGAY</sequence>
<dbReference type="InterPro" id="IPR019801">
    <property type="entry name" value="Glyco_hydro_35_CS"/>
</dbReference>
<dbReference type="InterPro" id="IPR031330">
    <property type="entry name" value="Gly_Hdrlase_35_cat"/>
</dbReference>
<evidence type="ECO:0000259" key="11">
    <source>
        <dbReference type="SMART" id="SM01029"/>
    </source>
</evidence>
<comment type="similarity">
    <text evidence="2 9">Belongs to the glycosyl hydrolase 35 family.</text>
</comment>